<gene>
    <name evidence="4" type="ORF">NADFUDRAFT_52141</name>
</gene>
<comment type="subcellular location">
    <subcellularLocation>
        <location evidence="1">Nucleus</location>
    </subcellularLocation>
</comment>
<dbReference type="AlphaFoldDB" id="A0A1E3PGF7"/>
<evidence type="ECO:0000256" key="3">
    <source>
        <dbReference type="ARBA" id="ARBA00023242"/>
    </source>
</evidence>
<dbReference type="GO" id="GO:0006310">
    <property type="term" value="P:DNA recombination"/>
    <property type="evidence" value="ECO:0007669"/>
    <property type="project" value="InterPro"/>
</dbReference>
<accession>A0A1E3PGF7</accession>
<dbReference type="GO" id="GO:0031981">
    <property type="term" value="C:nuclear lumen"/>
    <property type="evidence" value="ECO:0007669"/>
    <property type="project" value="UniProtKB-ARBA"/>
</dbReference>
<evidence type="ECO:0000256" key="1">
    <source>
        <dbReference type="ARBA" id="ARBA00004123"/>
    </source>
</evidence>
<dbReference type="Proteomes" id="UP000095009">
    <property type="component" value="Unassembled WGS sequence"/>
</dbReference>
<dbReference type="GO" id="GO:0003677">
    <property type="term" value="F:DNA binding"/>
    <property type="evidence" value="ECO:0007669"/>
    <property type="project" value="InterPro"/>
</dbReference>
<reference evidence="4 5" key="1">
    <citation type="journal article" date="2016" name="Proc. Natl. Acad. Sci. U.S.A.">
        <title>Comparative genomics of biotechnologically important yeasts.</title>
        <authorList>
            <person name="Riley R."/>
            <person name="Haridas S."/>
            <person name="Wolfe K.H."/>
            <person name="Lopes M.R."/>
            <person name="Hittinger C.T."/>
            <person name="Goeker M."/>
            <person name="Salamov A.A."/>
            <person name="Wisecaver J.H."/>
            <person name="Long T.M."/>
            <person name="Calvey C.H."/>
            <person name="Aerts A.L."/>
            <person name="Barry K.W."/>
            <person name="Choi C."/>
            <person name="Clum A."/>
            <person name="Coughlan A.Y."/>
            <person name="Deshpande S."/>
            <person name="Douglass A.P."/>
            <person name="Hanson S.J."/>
            <person name="Klenk H.-P."/>
            <person name="LaButti K.M."/>
            <person name="Lapidus A."/>
            <person name="Lindquist E.A."/>
            <person name="Lipzen A.M."/>
            <person name="Meier-Kolthoff J.P."/>
            <person name="Ohm R.A."/>
            <person name="Otillar R.P."/>
            <person name="Pangilinan J.L."/>
            <person name="Peng Y."/>
            <person name="Rokas A."/>
            <person name="Rosa C.A."/>
            <person name="Scheuner C."/>
            <person name="Sibirny A.A."/>
            <person name="Slot J.C."/>
            <person name="Stielow J.B."/>
            <person name="Sun H."/>
            <person name="Kurtzman C.P."/>
            <person name="Blackwell M."/>
            <person name="Grigoriev I.V."/>
            <person name="Jeffries T.W."/>
        </authorList>
    </citation>
    <scope>NUCLEOTIDE SEQUENCE [LARGE SCALE GENOMIC DNA]</scope>
    <source>
        <strain evidence="4 5">DSM 6958</strain>
    </source>
</reference>
<dbReference type="InterPro" id="IPR013970">
    <property type="entry name" value="Rfa2"/>
</dbReference>
<sequence>MSDSAVTPRINRPLLESFTGKSVRVIGLVKSGRNSQDLAVISDASGDMEIDLMVIKSDVVVGRYYEFIAKVQDNLTLRILDAIDFGDNIDLNVVDSLVSISAKHKTLFYE</sequence>
<evidence type="ECO:0000256" key="2">
    <source>
        <dbReference type="ARBA" id="ARBA00009761"/>
    </source>
</evidence>
<proteinExistence type="inferred from homology"/>
<dbReference type="GO" id="GO:0006260">
    <property type="term" value="P:DNA replication"/>
    <property type="evidence" value="ECO:0007669"/>
    <property type="project" value="InterPro"/>
</dbReference>
<dbReference type="STRING" id="857566.A0A1E3PGF7"/>
<organism evidence="4 5">
    <name type="scientific">Nadsonia fulvescens var. elongata DSM 6958</name>
    <dbReference type="NCBI Taxonomy" id="857566"/>
    <lineage>
        <taxon>Eukaryota</taxon>
        <taxon>Fungi</taxon>
        <taxon>Dikarya</taxon>
        <taxon>Ascomycota</taxon>
        <taxon>Saccharomycotina</taxon>
        <taxon>Dipodascomycetes</taxon>
        <taxon>Dipodascales</taxon>
        <taxon>Dipodascales incertae sedis</taxon>
        <taxon>Nadsonia</taxon>
    </lineage>
</organism>
<evidence type="ECO:0000313" key="5">
    <source>
        <dbReference type="Proteomes" id="UP000095009"/>
    </source>
</evidence>
<comment type="similarity">
    <text evidence="2">Belongs to the replication factor A protein 3 family.</text>
</comment>
<name>A0A1E3PGF7_9ASCO</name>
<evidence type="ECO:0000313" key="4">
    <source>
        <dbReference type="EMBL" id="ODQ64503.1"/>
    </source>
</evidence>
<dbReference type="SUPFAM" id="SSF50249">
    <property type="entry name" value="Nucleic acid-binding proteins"/>
    <property type="match status" value="1"/>
</dbReference>
<dbReference type="GO" id="GO:0006281">
    <property type="term" value="P:DNA repair"/>
    <property type="evidence" value="ECO:0007669"/>
    <property type="project" value="InterPro"/>
</dbReference>
<dbReference type="EMBL" id="KV454411">
    <property type="protein sequence ID" value="ODQ64503.1"/>
    <property type="molecule type" value="Genomic_DNA"/>
</dbReference>
<keyword evidence="3" id="KW-0539">Nucleus</keyword>
<keyword evidence="5" id="KW-1185">Reference proteome</keyword>
<dbReference type="InterPro" id="IPR012340">
    <property type="entry name" value="NA-bd_OB-fold"/>
</dbReference>
<protein>
    <submittedName>
        <fullName evidence="4">Replication factor A protein 3</fullName>
    </submittedName>
</protein>
<dbReference type="Gene3D" id="2.40.50.140">
    <property type="entry name" value="Nucleic acid-binding proteins"/>
    <property type="match status" value="1"/>
</dbReference>
<dbReference type="Pfam" id="PF08661">
    <property type="entry name" value="Rep_fac-A_3"/>
    <property type="match status" value="1"/>
</dbReference>
<dbReference type="OrthoDB" id="188186at2759"/>